<name>A0ACB9HNK5_9ASTR</name>
<gene>
    <name evidence="1" type="ORF">L1987_32640</name>
</gene>
<evidence type="ECO:0000313" key="2">
    <source>
        <dbReference type="Proteomes" id="UP001056120"/>
    </source>
</evidence>
<keyword evidence="2" id="KW-1185">Reference proteome</keyword>
<dbReference type="Proteomes" id="UP001056120">
    <property type="component" value="Linkage Group LG11"/>
</dbReference>
<comment type="caution">
    <text evidence="1">The sequence shown here is derived from an EMBL/GenBank/DDBJ whole genome shotgun (WGS) entry which is preliminary data.</text>
</comment>
<organism evidence="1 2">
    <name type="scientific">Smallanthus sonchifolius</name>
    <dbReference type="NCBI Taxonomy" id="185202"/>
    <lineage>
        <taxon>Eukaryota</taxon>
        <taxon>Viridiplantae</taxon>
        <taxon>Streptophyta</taxon>
        <taxon>Embryophyta</taxon>
        <taxon>Tracheophyta</taxon>
        <taxon>Spermatophyta</taxon>
        <taxon>Magnoliopsida</taxon>
        <taxon>eudicotyledons</taxon>
        <taxon>Gunneridae</taxon>
        <taxon>Pentapetalae</taxon>
        <taxon>asterids</taxon>
        <taxon>campanulids</taxon>
        <taxon>Asterales</taxon>
        <taxon>Asteraceae</taxon>
        <taxon>Asteroideae</taxon>
        <taxon>Heliantheae alliance</taxon>
        <taxon>Millerieae</taxon>
        <taxon>Smallanthus</taxon>
    </lineage>
</organism>
<sequence length="111" mass="12942">MQVQEIVDPVFPEQLVNEADNDDNIHDAPIQDHYDDNDPDASRIPIDRRPQPVSFVSKRVKMVARKKRKKKAWFKTIPKSPTLPIYESKYVSRTEATGGLLSWFYDEKIKL</sequence>
<reference evidence="1 2" key="2">
    <citation type="journal article" date="2022" name="Mol. Ecol. Resour.">
        <title>The genomes of chicory, endive, great burdock and yacon provide insights into Asteraceae paleo-polyploidization history and plant inulin production.</title>
        <authorList>
            <person name="Fan W."/>
            <person name="Wang S."/>
            <person name="Wang H."/>
            <person name="Wang A."/>
            <person name="Jiang F."/>
            <person name="Liu H."/>
            <person name="Zhao H."/>
            <person name="Xu D."/>
            <person name="Zhang Y."/>
        </authorList>
    </citation>
    <scope>NUCLEOTIDE SEQUENCE [LARGE SCALE GENOMIC DNA]</scope>
    <source>
        <strain evidence="2">cv. Yunnan</strain>
        <tissue evidence="1">Leaves</tissue>
    </source>
</reference>
<accession>A0ACB9HNK5</accession>
<dbReference type="EMBL" id="CM042028">
    <property type="protein sequence ID" value="KAI3797384.1"/>
    <property type="molecule type" value="Genomic_DNA"/>
</dbReference>
<evidence type="ECO:0000313" key="1">
    <source>
        <dbReference type="EMBL" id="KAI3797384.1"/>
    </source>
</evidence>
<proteinExistence type="predicted"/>
<reference evidence="2" key="1">
    <citation type="journal article" date="2022" name="Mol. Ecol. Resour.">
        <title>The genomes of chicory, endive, great burdock and yacon provide insights into Asteraceae palaeo-polyploidization history and plant inulin production.</title>
        <authorList>
            <person name="Fan W."/>
            <person name="Wang S."/>
            <person name="Wang H."/>
            <person name="Wang A."/>
            <person name="Jiang F."/>
            <person name="Liu H."/>
            <person name="Zhao H."/>
            <person name="Xu D."/>
            <person name="Zhang Y."/>
        </authorList>
    </citation>
    <scope>NUCLEOTIDE SEQUENCE [LARGE SCALE GENOMIC DNA]</scope>
    <source>
        <strain evidence="2">cv. Yunnan</strain>
    </source>
</reference>
<protein>
    <submittedName>
        <fullName evidence="1">Uncharacterized protein</fullName>
    </submittedName>
</protein>